<proteinExistence type="predicted"/>
<dbReference type="OrthoDB" id="10360527at2759"/>
<dbReference type="VEuPathDB" id="FungiDB:SPPG_01034"/>
<evidence type="ECO:0000256" key="1">
    <source>
        <dbReference type="SAM" id="MobiDB-lite"/>
    </source>
</evidence>
<dbReference type="EMBL" id="KQ257451">
    <property type="protein sequence ID" value="KND03559.1"/>
    <property type="molecule type" value="Genomic_DNA"/>
</dbReference>
<dbReference type="GeneID" id="27684725"/>
<feature type="compositionally biased region" description="Basic and acidic residues" evidence="1">
    <location>
        <begin position="100"/>
        <end position="111"/>
    </location>
</feature>
<feature type="compositionally biased region" description="Basic and acidic residues" evidence="1">
    <location>
        <begin position="129"/>
        <end position="149"/>
    </location>
</feature>
<keyword evidence="3" id="KW-1185">Reference proteome</keyword>
<dbReference type="InParanoid" id="A0A0L0HRQ4"/>
<evidence type="ECO:0000313" key="2">
    <source>
        <dbReference type="EMBL" id="KND03559.1"/>
    </source>
</evidence>
<organism evidence="2 3">
    <name type="scientific">Spizellomyces punctatus (strain DAOM BR117)</name>
    <dbReference type="NCBI Taxonomy" id="645134"/>
    <lineage>
        <taxon>Eukaryota</taxon>
        <taxon>Fungi</taxon>
        <taxon>Fungi incertae sedis</taxon>
        <taxon>Chytridiomycota</taxon>
        <taxon>Chytridiomycota incertae sedis</taxon>
        <taxon>Chytridiomycetes</taxon>
        <taxon>Spizellomycetales</taxon>
        <taxon>Spizellomycetaceae</taxon>
        <taxon>Spizellomyces</taxon>
    </lineage>
</organism>
<dbReference type="RefSeq" id="XP_016611598.1">
    <property type="nucleotide sequence ID" value="XM_016749357.1"/>
</dbReference>
<sequence length="161" mass="18080">MACVKEAELTDTSLRPDIAECAEIGTNAPDLAILHYTWKEKREGEGHLKKRGKNVRIMDYLAAELQKTHIGGVGWGEEKKEVSSNKDGWDSNDWFLPKQKSKETKKQKEGVEQTDPPEPAQPSGAKPKTNADKSGCRAAKRETMKELRWGESQGEEWGGKW</sequence>
<protein>
    <submittedName>
        <fullName evidence="2">Uncharacterized protein</fullName>
    </submittedName>
</protein>
<gene>
    <name evidence="2" type="ORF">SPPG_01034</name>
</gene>
<accession>A0A0L0HRQ4</accession>
<reference evidence="2 3" key="1">
    <citation type="submission" date="2009-08" db="EMBL/GenBank/DDBJ databases">
        <title>The Genome Sequence of Spizellomyces punctatus strain DAOM BR117.</title>
        <authorList>
            <consortium name="The Broad Institute Genome Sequencing Platform"/>
            <person name="Russ C."/>
            <person name="Cuomo C."/>
            <person name="Shea T."/>
            <person name="Young S.K."/>
            <person name="Zeng Q."/>
            <person name="Koehrsen M."/>
            <person name="Haas B."/>
            <person name="Borodovsky M."/>
            <person name="Guigo R."/>
            <person name="Alvarado L."/>
            <person name="Berlin A."/>
            <person name="Bochicchio J."/>
            <person name="Borenstein D."/>
            <person name="Chapman S."/>
            <person name="Chen Z."/>
            <person name="Engels R."/>
            <person name="Freedman E."/>
            <person name="Gellesch M."/>
            <person name="Goldberg J."/>
            <person name="Griggs A."/>
            <person name="Gujja S."/>
            <person name="Heiman D."/>
            <person name="Hepburn T."/>
            <person name="Howarth C."/>
            <person name="Jen D."/>
            <person name="Larson L."/>
            <person name="Lewis B."/>
            <person name="Mehta T."/>
            <person name="Park D."/>
            <person name="Pearson M."/>
            <person name="Roberts A."/>
            <person name="Saif S."/>
            <person name="Shenoy N."/>
            <person name="Sisk P."/>
            <person name="Stolte C."/>
            <person name="Sykes S."/>
            <person name="Thomson T."/>
            <person name="Walk T."/>
            <person name="White J."/>
            <person name="Yandava C."/>
            <person name="Burger G."/>
            <person name="Gray M.W."/>
            <person name="Holland P.W.H."/>
            <person name="King N."/>
            <person name="Lang F.B.F."/>
            <person name="Roger A.J."/>
            <person name="Ruiz-Trillo I."/>
            <person name="Lander E."/>
            <person name="Nusbaum C."/>
        </authorList>
    </citation>
    <scope>NUCLEOTIDE SEQUENCE [LARGE SCALE GENOMIC DNA]</scope>
    <source>
        <strain evidence="2 3">DAOM BR117</strain>
    </source>
</reference>
<dbReference type="Proteomes" id="UP000053201">
    <property type="component" value="Unassembled WGS sequence"/>
</dbReference>
<feature type="compositionally biased region" description="Basic and acidic residues" evidence="1">
    <location>
        <begin position="76"/>
        <end position="89"/>
    </location>
</feature>
<feature type="region of interest" description="Disordered" evidence="1">
    <location>
        <begin position="71"/>
        <end position="161"/>
    </location>
</feature>
<name>A0A0L0HRQ4_SPIPD</name>
<dbReference type="AlphaFoldDB" id="A0A0L0HRQ4"/>
<evidence type="ECO:0000313" key="3">
    <source>
        <dbReference type="Proteomes" id="UP000053201"/>
    </source>
</evidence>